<proteinExistence type="predicted"/>
<dbReference type="Pfam" id="PF13520">
    <property type="entry name" value="AA_permease_2"/>
    <property type="match status" value="1"/>
</dbReference>
<feature type="transmembrane region" description="Helical" evidence="5">
    <location>
        <begin position="423"/>
        <end position="443"/>
    </location>
</feature>
<evidence type="ECO:0000256" key="4">
    <source>
        <dbReference type="ARBA" id="ARBA00023136"/>
    </source>
</evidence>
<dbReference type="PIRSF" id="PIRSF006060">
    <property type="entry name" value="AA_transporter"/>
    <property type="match status" value="1"/>
</dbReference>
<gene>
    <name evidence="6" type="ORF">NYQ28_09305</name>
</gene>
<keyword evidence="3 5" id="KW-1133">Transmembrane helix</keyword>
<evidence type="ECO:0000256" key="3">
    <source>
        <dbReference type="ARBA" id="ARBA00022989"/>
    </source>
</evidence>
<feature type="transmembrane region" description="Helical" evidence="5">
    <location>
        <begin position="268"/>
        <end position="293"/>
    </location>
</feature>
<accession>A0ABT2HHL2</accession>
<dbReference type="PANTHER" id="PTHR43243:SF24">
    <property type="entry name" value="CATIONIC AMINO ACID TRANSPORT INTEGRAL MEMBRANE PROTEIN ROCE-RELATED"/>
    <property type="match status" value="1"/>
</dbReference>
<feature type="transmembrane region" description="Helical" evidence="5">
    <location>
        <begin position="46"/>
        <end position="67"/>
    </location>
</feature>
<comment type="subcellular location">
    <subcellularLocation>
        <location evidence="1">Membrane</location>
        <topology evidence="1">Multi-pass membrane protein</topology>
    </subcellularLocation>
</comment>
<organism evidence="6 7">
    <name type="scientific">Curtobacterium citreum</name>
    <dbReference type="NCBI Taxonomy" id="2036"/>
    <lineage>
        <taxon>Bacteria</taxon>
        <taxon>Bacillati</taxon>
        <taxon>Actinomycetota</taxon>
        <taxon>Actinomycetes</taxon>
        <taxon>Micrococcales</taxon>
        <taxon>Microbacteriaceae</taxon>
        <taxon>Curtobacterium</taxon>
    </lineage>
</organism>
<evidence type="ECO:0000256" key="1">
    <source>
        <dbReference type="ARBA" id="ARBA00004141"/>
    </source>
</evidence>
<dbReference type="PANTHER" id="PTHR43243">
    <property type="entry name" value="INNER MEMBRANE TRANSPORTER YGJI-RELATED"/>
    <property type="match status" value="1"/>
</dbReference>
<evidence type="ECO:0000313" key="6">
    <source>
        <dbReference type="EMBL" id="MCS6522759.1"/>
    </source>
</evidence>
<keyword evidence="2 5" id="KW-0812">Transmembrane</keyword>
<dbReference type="InterPro" id="IPR002293">
    <property type="entry name" value="AA/rel_permease1"/>
</dbReference>
<feature type="transmembrane region" description="Helical" evidence="5">
    <location>
        <begin position="73"/>
        <end position="95"/>
    </location>
</feature>
<name>A0ABT2HHL2_9MICO</name>
<feature type="transmembrane region" description="Helical" evidence="5">
    <location>
        <begin position="225"/>
        <end position="247"/>
    </location>
</feature>
<protein>
    <submittedName>
        <fullName evidence="6">Amino acid permease</fullName>
    </submittedName>
</protein>
<keyword evidence="4 5" id="KW-0472">Membrane</keyword>
<dbReference type="GeneID" id="95324728"/>
<feature type="transmembrane region" description="Helical" evidence="5">
    <location>
        <begin position="449"/>
        <end position="466"/>
    </location>
</feature>
<feature type="transmembrane region" description="Helical" evidence="5">
    <location>
        <begin position="366"/>
        <end position="385"/>
    </location>
</feature>
<feature type="transmembrane region" description="Helical" evidence="5">
    <location>
        <begin position="116"/>
        <end position="140"/>
    </location>
</feature>
<comment type="caution">
    <text evidence="6">The sequence shown here is derived from an EMBL/GenBank/DDBJ whole genome shotgun (WGS) entry which is preliminary data.</text>
</comment>
<feature type="transmembrane region" description="Helical" evidence="5">
    <location>
        <begin position="313"/>
        <end position="337"/>
    </location>
</feature>
<feature type="transmembrane region" description="Helical" evidence="5">
    <location>
        <begin position="391"/>
        <end position="411"/>
    </location>
</feature>
<feature type="transmembrane region" description="Helical" evidence="5">
    <location>
        <begin position="167"/>
        <end position="185"/>
    </location>
</feature>
<keyword evidence="7" id="KW-1185">Reference proteome</keyword>
<dbReference type="RefSeq" id="WP_141862249.1">
    <property type="nucleotide sequence ID" value="NZ_BMNV01000001.1"/>
</dbReference>
<dbReference type="Proteomes" id="UP001652264">
    <property type="component" value="Unassembled WGS sequence"/>
</dbReference>
<dbReference type="EMBL" id="JANVAD010000004">
    <property type="protein sequence ID" value="MCS6522759.1"/>
    <property type="molecule type" value="Genomic_DNA"/>
</dbReference>
<reference evidence="6 7" key="1">
    <citation type="submission" date="2022-08" db="EMBL/GenBank/DDBJ databases">
        <title>Taxonomy of Curtobacterium flaccumfaciens.</title>
        <authorList>
            <person name="Osdaghi E."/>
            <person name="Taghavi S.M."/>
            <person name="Hamidizade M."/>
            <person name="Abachi H."/>
            <person name="Fazliarab A."/>
            <person name="Baeyen S."/>
            <person name="Portier P."/>
            <person name="Van Vaerenbergh J."/>
            <person name="Jacques M.-A."/>
        </authorList>
    </citation>
    <scope>NUCLEOTIDE SEQUENCE [LARGE SCALE GENOMIC DNA]</scope>
    <source>
        <strain evidence="6 7">LMG8786T</strain>
    </source>
</reference>
<feature type="transmembrane region" description="Helical" evidence="5">
    <location>
        <begin position="197"/>
        <end position="219"/>
    </location>
</feature>
<evidence type="ECO:0000313" key="7">
    <source>
        <dbReference type="Proteomes" id="UP001652264"/>
    </source>
</evidence>
<sequence length="474" mass="49316">MTSAPTRPTSLRQQLARRKPIEQLQAEAARGVDGAPLRRSLGVWHLTMISVGATLGTGILVVLGTAVPLAGPAVWISFVVAGVAALLSALSYAEMAGAVPTSGSSYSYTYATMGEGIAWVCGWCLVLEYAVSVAAVAVGASEYVDETLRVFGLHLPTALAAPPGDGGVVNLPAALLVLLATAVLLPGARESAWVNTLMVVVKIALLVFFVAVAFTAFRAQNFEPLAPMGAAGVTAAASRLFFSYIGFDAASTAGEEAKDPRRDLPRAIIGSIALITALYILVAIAAIGARSWTSFSADEASLVRIVVDVTGQPWVALVFSVGAVIAIASVVLTVLYGQTRILLTMARDGLVPKLFGRVSHRTGTPVVGTLVVGVVVTVVAALVPLGELADATSIGTLVAFALVNVSVLVLRRSRPGLERSYRVPLFPVVPVLGTLCCVLLAVFLGAGTWIAFGLWMLAGVVLYLAYGRRHSTLR</sequence>
<dbReference type="Gene3D" id="1.20.1740.10">
    <property type="entry name" value="Amino acid/polyamine transporter I"/>
    <property type="match status" value="1"/>
</dbReference>
<evidence type="ECO:0000256" key="2">
    <source>
        <dbReference type="ARBA" id="ARBA00022692"/>
    </source>
</evidence>
<evidence type="ECO:0000256" key="5">
    <source>
        <dbReference type="SAM" id="Phobius"/>
    </source>
</evidence>